<keyword evidence="2" id="KW-0808">Transferase</keyword>
<sequence length="153" mass="16899">MMNTLVRPCDVEHILLDVDIQDRRQLFETVGRFLSPQRQDAASAIARQLDERETLGSTGLGQGVAIPHARLRDLATPIAVLVRTALPIAFGAPDDKLVDLFFILLVPEQATQEHLQRLADAARILCERRVRDGLRTSVSIADVHAVMRDGGQS</sequence>
<dbReference type="InterPro" id="IPR002178">
    <property type="entry name" value="PTS_EIIA_type-2_dom"/>
</dbReference>
<dbReference type="SUPFAM" id="SSF55804">
    <property type="entry name" value="Phoshotransferase/anion transport protein"/>
    <property type="match status" value="1"/>
</dbReference>
<dbReference type="Gene3D" id="3.40.930.10">
    <property type="entry name" value="Mannitol-specific EII, Chain A"/>
    <property type="match status" value="1"/>
</dbReference>
<comment type="caution">
    <text evidence="2">The sequence shown here is derived from an EMBL/GenBank/DDBJ whole genome shotgun (WGS) entry which is preliminary data.</text>
</comment>
<evidence type="ECO:0000313" key="2">
    <source>
        <dbReference type="EMBL" id="TDR72052.1"/>
    </source>
</evidence>
<dbReference type="AlphaFoldDB" id="A0A4R7AZ98"/>
<reference evidence="2 3" key="1">
    <citation type="submission" date="2019-03" db="EMBL/GenBank/DDBJ databases">
        <title>Genomic Encyclopedia of Type Strains, Phase III (KMG-III): the genomes of soil and plant-associated and newly described type strains.</title>
        <authorList>
            <person name="Whitman W."/>
        </authorList>
    </citation>
    <scope>NUCLEOTIDE SEQUENCE [LARGE SCALE GENOMIC DNA]</scope>
    <source>
        <strain evidence="2 3">CECT 8976</strain>
    </source>
</reference>
<accession>A0A4R7AZ98</accession>
<dbReference type="Pfam" id="PF00359">
    <property type="entry name" value="PTS_EIIA_2"/>
    <property type="match status" value="1"/>
</dbReference>
<dbReference type="CDD" id="cd00211">
    <property type="entry name" value="PTS_IIA_fru"/>
    <property type="match status" value="1"/>
</dbReference>
<evidence type="ECO:0000313" key="3">
    <source>
        <dbReference type="Proteomes" id="UP000295611"/>
    </source>
</evidence>
<dbReference type="PANTHER" id="PTHR47738">
    <property type="entry name" value="PTS SYSTEM FRUCTOSE-LIKE EIIA COMPONENT-RELATED"/>
    <property type="match status" value="1"/>
</dbReference>
<proteinExistence type="predicted"/>
<protein>
    <submittedName>
        <fullName evidence="2">Phosphotransferase IIA-like nitrogen-regulatory protein PtsN</fullName>
    </submittedName>
</protein>
<dbReference type="InterPro" id="IPR016152">
    <property type="entry name" value="PTrfase/Anion_transptr"/>
</dbReference>
<name>A0A4R7AZ98_9NEIS</name>
<evidence type="ECO:0000259" key="1">
    <source>
        <dbReference type="PROSITE" id="PS51094"/>
    </source>
</evidence>
<dbReference type="OrthoDB" id="95460at2"/>
<dbReference type="PROSITE" id="PS51094">
    <property type="entry name" value="PTS_EIIA_TYPE_2"/>
    <property type="match status" value="1"/>
</dbReference>
<dbReference type="GO" id="GO:0030295">
    <property type="term" value="F:protein kinase activator activity"/>
    <property type="evidence" value="ECO:0007669"/>
    <property type="project" value="TreeGrafter"/>
</dbReference>
<dbReference type="InterPro" id="IPR051541">
    <property type="entry name" value="PTS_SugarTrans_NitroReg"/>
</dbReference>
<dbReference type="PANTHER" id="PTHR47738:SF1">
    <property type="entry name" value="NITROGEN REGULATORY PROTEIN"/>
    <property type="match status" value="1"/>
</dbReference>
<dbReference type="PROSITE" id="PS00372">
    <property type="entry name" value="PTS_EIIA_TYPE_2_HIS"/>
    <property type="match status" value="1"/>
</dbReference>
<dbReference type="GO" id="GO:0016740">
    <property type="term" value="F:transferase activity"/>
    <property type="evidence" value="ECO:0007669"/>
    <property type="project" value="UniProtKB-KW"/>
</dbReference>
<dbReference type="EMBL" id="SNZP01000017">
    <property type="protein sequence ID" value="TDR72052.1"/>
    <property type="molecule type" value="Genomic_DNA"/>
</dbReference>
<organism evidence="2 3">
    <name type="scientific">Paludibacterium purpuratum</name>
    <dbReference type="NCBI Taxonomy" id="1144873"/>
    <lineage>
        <taxon>Bacteria</taxon>
        <taxon>Pseudomonadati</taxon>
        <taxon>Pseudomonadota</taxon>
        <taxon>Betaproteobacteria</taxon>
        <taxon>Neisseriales</taxon>
        <taxon>Chromobacteriaceae</taxon>
        <taxon>Paludibacterium</taxon>
    </lineage>
</organism>
<keyword evidence="3" id="KW-1185">Reference proteome</keyword>
<feature type="domain" description="PTS EIIA type-2" evidence="1">
    <location>
        <begin position="7"/>
        <end position="150"/>
    </location>
</feature>
<dbReference type="Proteomes" id="UP000295611">
    <property type="component" value="Unassembled WGS sequence"/>
</dbReference>
<gene>
    <name evidence="2" type="ORF">DFP86_11761</name>
</gene>